<evidence type="ECO:0000259" key="9">
    <source>
        <dbReference type="Pfam" id="PF11356"/>
    </source>
</evidence>
<keyword evidence="11" id="KW-1185">Reference proteome</keyword>
<keyword evidence="5" id="KW-0812">Transmembrane</keyword>
<protein>
    <submittedName>
        <fullName evidence="10">Pilus assembly protein PilZ</fullName>
    </submittedName>
</protein>
<evidence type="ECO:0000256" key="2">
    <source>
        <dbReference type="ARBA" id="ARBA00022448"/>
    </source>
</evidence>
<dbReference type="AlphaFoldDB" id="A0A927D1T0"/>
<evidence type="ECO:0000256" key="5">
    <source>
        <dbReference type="ARBA" id="ARBA00022692"/>
    </source>
</evidence>
<name>A0A927D1T0_9RHOB</name>
<dbReference type="EMBL" id="JACTAG010000001">
    <property type="protein sequence ID" value="MBD3663525.1"/>
    <property type="molecule type" value="Genomic_DNA"/>
</dbReference>
<evidence type="ECO:0000256" key="6">
    <source>
        <dbReference type="ARBA" id="ARBA00022927"/>
    </source>
</evidence>
<proteinExistence type="predicted"/>
<evidence type="ECO:0000256" key="3">
    <source>
        <dbReference type="ARBA" id="ARBA00022475"/>
    </source>
</evidence>
<dbReference type="Gene3D" id="2.30.30.830">
    <property type="match status" value="1"/>
</dbReference>
<keyword evidence="3" id="KW-1003">Cell membrane</keyword>
<dbReference type="Proteomes" id="UP000635142">
    <property type="component" value="Unassembled WGS sequence"/>
</dbReference>
<dbReference type="GO" id="GO:0005886">
    <property type="term" value="C:plasma membrane"/>
    <property type="evidence" value="ECO:0007669"/>
    <property type="project" value="UniProtKB-SubCell"/>
</dbReference>
<evidence type="ECO:0000256" key="7">
    <source>
        <dbReference type="ARBA" id="ARBA00022989"/>
    </source>
</evidence>
<dbReference type="GO" id="GO:0015031">
    <property type="term" value="P:protein transport"/>
    <property type="evidence" value="ECO:0007669"/>
    <property type="project" value="UniProtKB-KW"/>
</dbReference>
<dbReference type="InterPro" id="IPR024961">
    <property type="entry name" value="T2SS_GspC_N"/>
</dbReference>
<comment type="caution">
    <text evidence="10">The sequence shown here is derived from an EMBL/GenBank/DDBJ whole genome shotgun (WGS) entry which is preliminary data.</text>
</comment>
<evidence type="ECO:0000256" key="8">
    <source>
        <dbReference type="ARBA" id="ARBA00023136"/>
    </source>
</evidence>
<sequence>MTTDSDGTQTPPEVVKAATQQVRLSRITLIGVFGSTEAPGALIRGPDGKIDRVTVGDVASGGRVAAIGEDRVVIAKGGKTTVLKLPEV</sequence>
<evidence type="ECO:0000256" key="1">
    <source>
        <dbReference type="ARBA" id="ARBA00004533"/>
    </source>
</evidence>
<keyword evidence="7" id="KW-1133">Transmembrane helix</keyword>
<gene>
    <name evidence="10" type="ORF">H9Q16_06300</name>
</gene>
<accession>A0A927D1T0</accession>
<keyword evidence="4" id="KW-0997">Cell inner membrane</keyword>
<feature type="domain" description="Type II secretion system protein GspC N-terminal" evidence="9">
    <location>
        <begin position="17"/>
        <end position="84"/>
    </location>
</feature>
<reference evidence="10" key="1">
    <citation type="submission" date="2020-08" db="EMBL/GenBank/DDBJ databases">
        <title>Sulfitobacter aestuariivivens sp. nov., isolated from a tidal flat.</title>
        <authorList>
            <person name="Park S."/>
            <person name="Yoon J.-H."/>
        </authorList>
    </citation>
    <scope>NUCLEOTIDE SEQUENCE</scope>
    <source>
        <strain evidence="10">TSTF-M16</strain>
    </source>
</reference>
<evidence type="ECO:0000313" key="10">
    <source>
        <dbReference type="EMBL" id="MBD3663525.1"/>
    </source>
</evidence>
<evidence type="ECO:0000256" key="4">
    <source>
        <dbReference type="ARBA" id="ARBA00022519"/>
    </source>
</evidence>
<comment type="subcellular location">
    <subcellularLocation>
        <location evidence="1">Cell inner membrane</location>
    </subcellularLocation>
</comment>
<dbReference type="Pfam" id="PF11356">
    <property type="entry name" value="T2SSC"/>
    <property type="match status" value="1"/>
</dbReference>
<evidence type="ECO:0000313" key="11">
    <source>
        <dbReference type="Proteomes" id="UP000635142"/>
    </source>
</evidence>
<keyword evidence="2" id="KW-0813">Transport</keyword>
<keyword evidence="6" id="KW-0653">Protein transport</keyword>
<organism evidence="10 11">
    <name type="scientific">Sulfitobacter aestuariivivens</name>
    <dbReference type="NCBI Taxonomy" id="2766981"/>
    <lineage>
        <taxon>Bacteria</taxon>
        <taxon>Pseudomonadati</taxon>
        <taxon>Pseudomonadota</taxon>
        <taxon>Alphaproteobacteria</taxon>
        <taxon>Rhodobacterales</taxon>
        <taxon>Roseobacteraceae</taxon>
        <taxon>Sulfitobacter</taxon>
    </lineage>
</organism>
<keyword evidence="8" id="KW-0472">Membrane</keyword>
<dbReference type="RefSeq" id="WP_191074482.1">
    <property type="nucleotide sequence ID" value="NZ_JACTAG010000001.1"/>
</dbReference>